<gene>
    <name evidence="5" type="ORF">SAMN04488115_104104</name>
</gene>
<keyword evidence="3" id="KW-0804">Transcription</keyword>
<evidence type="ECO:0000256" key="3">
    <source>
        <dbReference type="ARBA" id="ARBA00023163"/>
    </source>
</evidence>
<keyword evidence="2 5" id="KW-0238">DNA-binding</keyword>
<evidence type="ECO:0000256" key="1">
    <source>
        <dbReference type="ARBA" id="ARBA00023015"/>
    </source>
</evidence>
<dbReference type="PANTHER" id="PTHR46796">
    <property type="entry name" value="HTH-TYPE TRANSCRIPTIONAL ACTIVATOR RHAS-RELATED"/>
    <property type="match status" value="1"/>
</dbReference>
<evidence type="ECO:0000259" key="4">
    <source>
        <dbReference type="PROSITE" id="PS01124"/>
    </source>
</evidence>
<evidence type="ECO:0000256" key="2">
    <source>
        <dbReference type="ARBA" id="ARBA00023125"/>
    </source>
</evidence>
<dbReference type="SMART" id="SM00342">
    <property type="entry name" value="HTH_ARAC"/>
    <property type="match status" value="1"/>
</dbReference>
<dbReference type="EMBL" id="FNUY01000004">
    <property type="protein sequence ID" value="SEG27838.1"/>
    <property type="molecule type" value="Genomic_DNA"/>
</dbReference>
<dbReference type="InterPro" id="IPR050204">
    <property type="entry name" value="AraC_XylS_family_regulators"/>
</dbReference>
<dbReference type="GO" id="GO:0043565">
    <property type="term" value="F:sequence-specific DNA binding"/>
    <property type="evidence" value="ECO:0007669"/>
    <property type="project" value="InterPro"/>
</dbReference>
<feature type="domain" description="HTH araC/xylS-type" evidence="4">
    <location>
        <begin position="211"/>
        <end position="310"/>
    </location>
</feature>
<proteinExistence type="predicted"/>
<dbReference type="Proteomes" id="UP000236743">
    <property type="component" value="Unassembled WGS sequence"/>
</dbReference>
<dbReference type="InterPro" id="IPR018060">
    <property type="entry name" value="HTH_AraC"/>
</dbReference>
<dbReference type="Pfam" id="PF12833">
    <property type="entry name" value="HTH_18"/>
    <property type="match status" value="1"/>
</dbReference>
<evidence type="ECO:0000313" key="6">
    <source>
        <dbReference type="Proteomes" id="UP000236743"/>
    </source>
</evidence>
<dbReference type="AlphaFoldDB" id="A0A1H5YUZ7"/>
<dbReference type="GO" id="GO:0003700">
    <property type="term" value="F:DNA-binding transcription factor activity"/>
    <property type="evidence" value="ECO:0007669"/>
    <property type="project" value="InterPro"/>
</dbReference>
<dbReference type="SUPFAM" id="SSF46689">
    <property type="entry name" value="Homeodomain-like"/>
    <property type="match status" value="1"/>
</dbReference>
<dbReference type="PROSITE" id="PS01124">
    <property type="entry name" value="HTH_ARAC_FAMILY_2"/>
    <property type="match status" value="1"/>
</dbReference>
<protein>
    <submittedName>
        <fullName evidence="5">AraC-type DNA-binding protein</fullName>
    </submittedName>
</protein>
<sequence>MWPPSILFTTEKLSKPKQFDEWSSFISPVAEVEAITAERDGLAAEASIWDMGSLAFFRLSAPSLLHRRTPRLIRKEPVDHWMLSFPKRRLLPTQAALPIRRKRAERLLLHSLGRPFEARMESGLIGVIVPRHLLGTLSNELDSGSQMIPGSGRGAMLIDYLLAVERRLPALTRSEVPQLALATQAMLNSCLSANGEPRDEARVPLSATLFERARLAVQLNLRSPALGATELCRHVGISRTRLYRLFEHHGGVIRYIQRQRLHAAHAELSDPDNMQSTGDVGEALGFSDASSFARSFRVEFGLSPGEARAAAQAGMPQIVSPSWPVNGKATGLRELLWRLST</sequence>
<accession>A0A1H5YUZ7</accession>
<organism evidence="5 6">
    <name type="scientific">Bosea lathyri</name>
    <dbReference type="NCBI Taxonomy" id="1036778"/>
    <lineage>
        <taxon>Bacteria</taxon>
        <taxon>Pseudomonadati</taxon>
        <taxon>Pseudomonadota</taxon>
        <taxon>Alphaproteobacteria</taxon>
        <taxon>Hyphomicrobiales</taxon>
        <taxon>Boseaceae</taxon>
        <taxon>Bosea</taxon>
    </lineage>
</organism>
<evidence type="ECO:0000313" key="5">
    <source>
        <dbReference type="EMBL" id="SEG27838.1"/>
    </source>
</evidence>
<name>A0A1H5YUZ7_9HYPH</name>
<dbReference type="Gene3D" id="1.10.10.60">
    <property type="entry name" value="Homeodomain-like"/>
    <property type="match status" value="1"/>
</dbReference>
<keyword evidence="6" id="KW-1185">Reference proteome</keyword>
<dbReference type="PANTHER" id="PTHR46796:SF6">
    <property type="entry name" value="ARAC SUBFAMILY"/>
    <property type="match status" value="1"/>
</dbReference>
<reference evidence="5 6" key="1">
    <citation type="submission" date="2016-10" db="EMBL/GenBank/DDBJ databases">
        <authorList>
            <person name="de Groot N.N."/>
        </authorList>
    </citation>
    <scope>NUCLEOTIDE SEQUENCE [LARGE SCALE GENOMIC DNA]</scope>
    <source>
        <strain evidence="5 6">DSM 26656</strain>
    </source>
</reference>
<dbReference type="InterPro" id="IPR009057">
    <property type="entry name" value="Homeodomain-like_sf"/>
</dbReference>
<keyword evidence="1" id="KW-0805">Transcription regulation</keyword>